<dbReference type="SMART" id="SM00388">
    <property type="entry name" value="HisKA"/>
    <property type="match status" value="1"/>
</dbReference>
<evidence type="ECO:0000256" key="13">
    <source>
        <dbReference type="ARBA" id="ARBA00023136"/>
    </source>
</evidence>
<dbReference type="Pfam" id="PF00512">
    <property type="entry name" value="HisKA"/>
    <property type="match status" value="1"/>
</dbReference>
<dbReference type="Gene3D" id="1.10.287.130">
    <property type="match status" value="1"/>
</dbReference>
<keyword evidence="11 14" id="KW-1133">Transmembrane helix</keyword>
<comment type="caution">
    <text evidence="17">The sequence shown here is derived from an EMBL/GenBank/DDBJ whole genome shotgun (WGS) entry which is preliminary data.</text>
</comment>
<dbReference type="SMART" id="SM00304">
    <property type="entry name" value="HAMP"/>
    <property type="match status" value="1"/>
</dbReference>
<dbReference type="InterPro" id="IPR004358">
    <property type="entry name" value="Sig_transdc_His_kin-like_C"/>
</dbReference>
<dbReference type="GO" id="GO:0000155">
    <property type="term" value="F:phosphorelay sensor kinase activity"/>
    <property type="evidence" value="ECO:0007669"/>
    <property type="project" value="InterPro"/>
</dbReference>
<dbReference type="RefSeq" id="WP_121681150.1">
    <property type="nucleotide sequence ID" value="NZ_RCVZ01000009.1"/>
</dbReference>
<evidence type="ECO:0000256" key="12">
    <source>
        <dbReference type="ARBA" id="ARBA00023012"/>
    </source>
</evidence>
<feature type="transmembrane region" description="Helical" evidence="14">
    <location>
        <begin position="7"/>
        <end position="26"/>
    </location>
</feature>
<keyword evidence="7 14" id="KW-0812">Transmembrane</keyword>
<sequence>MKLKYKLPLIFSILIILFVSLSAFYIRIDVSQVVLTRINQEVKKLDAGNQAFVDNQVRLHPNRSSLEASVKKEAKAQQMNIFLYDQTYDHVLVTAEGTKRKNFLYSHLYPVRDQAGRIAYFMKIERPLSIKALVTKTIFTKSFVLFLILLCLIFVVLFLYFQHYITRPIERLNERLSAVSLSKSLPALSSDRKDEIGELYTHVKEMEERIYETQAEQVNMVGAIAHDLKTPLTSINGFLELIQMQKDLSQAQKEEYLQLIHKKSRHITQLVDEFSLYSKNEIALQKLQVKPVKMASFFENIAEEYEAELSGLDYELHWKHTFSPNDEALLNETMIRRVFGNLFSNIVRYGGKDLSGIYLKGFIEKHKAILTLEDNGMGVPKGQLPFIFQKFFTVDKSRQREYGGTGLGLASCKSIIERHGGSIDAFQSTHGGLGIKIGLPLVRNEE</sequence>
<dbReference type="SMART" id="SM00387">
    <property type="entry name" value="HATPase_c"/>
    <property type="match status" value="1"/>
</dbReference>
<accession>A0A3L7JUF8</accession>
<dbReference type="PANTHER" id="PTHR45528">
    <property type="entry name" value="SENSOR HISTIDINE KINASE CPXA"/>
    <property type="match status" value="1"/>
</dbReference>
<organism evidence="17 18">
    <name type="scientific">Falsibacillus albus</name>
    <dbReference type="NCBI Taxonomy" id="2478915"/>
    <lineage>
        <taxon>Bacteria</taxon>
        <taxon>Bacillati</taxon>
        <taxon>Bacillota</taxon>
        <taxon>Bacilli</taxon>
        <taxon>Bacillales</taxon>
        <taxon>Bacillaceae</taxon>
        <taxon>Falsibacillus</taxon>
    </lineage>
</organism>
<dbReference type="SUPFAM" id="SSF47384">
    <property type="entry name" value="Homodimeric domain of signal transducing histidine kinase"/>
    <property type="match status" value="1"/>
</dbReference>
<dbReference type="PRINTS" id="PR00344">
    <property type="entry name" value="BCTRLSENSOR"/>
</dbReference>
<keyword evidence="13 14" id="KW-0472">Membrane</keyword>
<dbReference type="Proteomes" id="UP000276770">
    <property type="component" value="Unassembled WGS sequence"/>
</dbReference>
<dbReference type="GO" id="GO:0005524">
    <property type="term" value="F:ATP binding"/>
    <property type="evidence" value="ECO:0007669"/>
    <property type="project" value="UniProtKB-KW"/>
</dbReference>
<dbReference type="PANTHER" id="PTHR45528:SF1">
    <property type="entry name" value="SENSOR HISTIDINE KINASE CPXA"/>
    <property type="match status" value="1"/>
</dbReference>
<dbReference type="CDD" id="cd00075">
    <property type="entry name" value="HATPase"/>
    <property type="match status" value="1"/>
</dbReference>
<dbReference type="InterPro" id="IPR036097">
    <property type="entry name" value="HisK_dim/P_sf"/>
</dbReference>
<keyword evidence="4" id="KW-1003">Cell membrane</keyword>
<evidence type="ECO:0000256" key="8">
    <source>
        <dbReference type="ARBA" id="ARBA00022741"/>
    </source>
</evidence>
<evidence type="ECO:0000256" key="11">
    <source>
        <dbReference type="ARBA" id="ARBA00022989"/>
    </source>
</evidence>
<proteinExistence type="predicted"/>
<dbReference type="CDD" id="cd06225">
    <property type="entry name" value="HAMP"/>
    <property type="match status" value="1"/>
</dbReference>
<dbReference type="SUPFAM" id="SSF55874">
    <property type="entry name" value="ATPase domain of HSP90 chaperone/DNA topoisomerase II/histidine kinase"/>
    <property type="match status" value="1"/>
</dbReference>
<dbReference type="PROSITE" id="PS50885">
    <property type="entry name" value="HAMP"/>
    <property type="match status" value="1"/>
</dbReference>
<evidence type="ECO:0000256" key="3">
    <source>
        <dbReference type="ARBA" id="ARBA00012438"/>
    </source>
</evidence>
<keyword evidence="8" id="KW-0547">Nucleotide-binding</keyword>
<protein>
    <recommendedName>
        <fullName evidence="3">histidine kinase</fullName>
        <ecNumber evidence="3">2.7.13.3</ecNumber>
    </recommendedName>
</protein>
<evidence type="ECO:0000259" key="15">
    <source>
        <dbReference type="PROSITE" id="PS50109"/>
    </source>
</evidence>
<evidence type="ECO:0000313" key="18">
    <source>
        <dbReference type="Proteomes" id="UP000276770"/>
    </source>
</evidence>
<name>A0A3L7JUF8_9BACI</name>
<dbReference type="InterPro" id="IPR003594">
    <property type="entry name" value="HATPase_dom"/>
</dbReference>
<dbReference type="InterPro" id="IPR036890">
    <property type="entry name" value="HATPase_C_sf"/>
</dbReference>
<feature type="domain" description="Histidine kinase" evidence="15">
    <location>
        <begin position="223"/>
        <end position="443"/>
    </location>
</feature>
<feature type="transmembrane region" description="Helical" evidence="14">
    <location>
        <begin position="143"/>
        <end position="161"/>
    </location>
</feature>
<dbReference type="InterPro" id="IPR003660">
    <property type="entry name" value="HAMP_dom"/>
</dbReference>
<evidence type="ECO:0000256" key="5">
    <source>
        <dbReference type="ARBA" id="ARBA00022553"/>
    </source>
</evidence>
<keyword evidence="12" id="KW-0902">Two-component regulatory system</keyword>
<dbReference type="InterPro" id="IPR005467">
    <property type="entry name" value="His_kinase_dom"/>
</dbReference>
<reference evidence="17 18" key="1">
    <citation type="submission" date="2018-10" db="EMBL/GenBank/DDBJ databases">
        <title>Falsibacillus sp. genome draft.</title>
        <authorList>
            <person name="Shi S."/>
        </authorList>
    </citation>
    <scope>NUCLEOTIDE SEQUENCE [LARGE SCALE GENOMIC DNA]</scope>
    <source>
        <strain evidence="17 18">GY 10110</strain>
    </source>
</reference>
<keyword evidence="10" id="KW-0067">ATP-binding</keyword>
<dbReference type="InterPro" id="IPR050398">
    <property type="entry name" value="HssS/ArlS-like"/>
</dbReference>
<dbReference type="PROSITE" id="PS50109">
    <property type="entry name" value="HIS_KIN"/>
    <property type="match status" value="1"/>
</dbReference>
<evidence type="ECO:0000256" key="7">
    <source>
        <dbReference type="ARBA" id="ARBA00022692"/>
    </source>
</evidence>
<dbReference type="Gene3D" id="6.10.340.10">
    <property type="match status" value="1"/>
</dbReference>
<evidence type="ECO:0000313" key="17">
    <source>
        <dbReference type="EMBL" id="RLQ94537.1"/>
    </source>
</evidence>
<evidence type="ECO:0000259" key="16">
    <source>
        <dbReference type="PROSITE" id="PS50885"/>
    </source>
</evidence>
<dbReference type="GO" id="GO:0005886">
    <property type="term" value="C:plasma membrane"/>
    <property type="evidence" value="ECO:0007669"/>
    <property type="project" value="UniProtKB-SubCell"/>
</dbReference>
<evidence type="ECO:0000256" key="9">
    <source>
        <dbReference type="ARBA" id="ARBA00022777"/>
    </source>
</evidence>
<dbReference type="OrthoDB" id="335833at2"/>
<evidence type="ECO:0000256" key="4">
    <source>
        <dbReference type="ARBA" id="ARBA00022475"/>
    </source>
</evidence>
<keyword evidence="5" id="KW-0597">Phosphoprotein</keyword>
<dbReference type="AlphaFoldDB" id="A0A3L7JUF8"/>
<dbReference type="CDD" id="cd00082">
    <property type="entry name" value="HisKA"/>
    <property type="match status" value="1"/>
</dbReference>
<evidence type="ECO:0000256" key="6">
    <source>
        <dbReference type="ARBA" id="ARBA00022679"/>
    </source>
</evidence>
<dbReference type="Gene3D" id="3.30.565.10">
    <property type="entry name" value="Histidine kinase-like ATPase, C-terminal domain"/>
    <property type="match status" value="1"/>
</dbReference>
<comment type="catalytic activity">
    <reaction evidence="1">
        <text>ATP + protein L-histidine = ADP + protein N-phospho-L-histidine.</text>
        <dbReference type="EC" id="2.7.13.3"/>
    </reaction>
</comment>
<evidence type="ECO:0000256" key="1">
    <source>
        <dbReference type="ARBA" id="ARBA00000085"/>
    </source>
</evidence>
<evidence type="ECO:0000256" key="2">
    <source>
        <dbReference type="ARBA" id="ARBA00004651"/>
    </source>
</evidence>
<gene>
    <name evidence="17" type="ORF">D9X91_13420</name>
</gene>
<feature type="domain" description="HAMP" evidence="16">
    <location>
        <begin position="163"/>
        <end position="215"/>
    </location>
</feature>
<comment type="subcellular location">
    <subcellularLocation>
        <location evidence="2">Cell membrane</location>
        <topology evidence="2">Multi-pass membrane protein</topology>
    </subcellularLocation>
</comment>
<dbReference type="Pfam" id="PF02518">
    <property type="entry name" value="HATPase_c"/>
    <property type="match status" value="1"/>
</dbReference>
<dbReference type="InterPro" id="IPR003661">
    <property type="entry name" value="HisK_dim/P_dom"/>
</dbReference>
<keyword evidence="6" id="KW-0808">Transferase</keyword>
<keyword evidence="18" id="KW-1185">Reference proteome</keyword>
<dbReference type="EC" id="2.7.13.3" evidence="3"/>
<keyword evidence="9 17" id="KW-0418">Kinase</keyword>
<evidence type="ECO:0000256" key="10">
    <source>
        <dbReference type="ARBA" id="ARBA00022840"/>
    </source>
</evidence>
<dbReference type="EMBL" id="RCVZ01000009">
    <property type="protein sequence ID" value="RLQ94537.1"/>
    <property type="molecule type" value="Genomic_DNA"/>
</dbReference>
<evidence type="ECO:0000256" key="14">
    <source>
        <dbReference type="SAM" id="Phobius"/>
    </source>
</evidence>